<gene>
    <name evidence="1" type="ORF">ACFO5W_12850</name>
</gene>
<evidence type="ECO:0000313" key="1">
    <source>
        <dbReference type="EMBL" id="MFC4527526.1"/>
    </source>
</evidence>
<reference evidence="2" key="1">
    <citation type="journal article" date="2019" name="Int. J. Syst. Evol. Microbiol.">
        <title>The Global Catalogue of Microorganisms (GCM) 10K type strain sequencing project: providing services to taxonomists for standard genome sequencing and annotation.</title>
        <authorList>
            <consortium name="The Broad Institute Genomics Platform"/>
            <consortium name="The Broad Institute Genome Sequencing Center for Infectious Disease"/>
            <person name="Wu L."/>
            <person name="Ma J."/>
        </authorList>
    </citation>
    <scope>NUCLEOTIDE SEQUENCE [LARGE SCALE GENOMIC DNA]</scope>
    <source>
        <strain evidence="2">CCM 4481</strain>
    </source>
</reference>
<evidence type="ECO:0000313" key="2">
    <source>
        <dbReference type="Proteomes" id="UP001595961"/>
    </source>
</evidence>
<proteinExistence type="predicted"/>
<keyword evidence="2" id="KW-1185">Reference proteome</keyword>
<dbReference type="EMBL" id="JBHSGA010000017">
    <property type="protein sequence ID" value="MFC4527526.1"/>
    <property type="molecule type" value="Genomic_DNA"/>
</dbReference>
<dbReference type="Proteomes" id="UP001595961">
    <property type="component" value="Unassembled WGS sequence"/>
</dbReference>
<name>A0ABV9C3J0_9GAMM</name>
<dbReference type="SUPFAM" id="SSF89872">
    <property type="entry name" value="Inhibitor of vertebrate lysozyme, Ivy"/>
    <property type="match status" value="1"/>
</dbReference>
<protein>
    <submittedName>
        <fullName evidence="1">Ivy family c-type lysozyme inhibitor</fullName>
    </submittedName>
</protein>
<dbReference type="InterPro" id="IPR036501">
    <property type="entry name" value="Inhibitor_vert_lysozyme_sf"/>
</dbReference>
<organism evidence="1 2">
    <name type="scientific">Dyella halodurans</name>
    <dbReference type="NCBI Taxonomy" id="1920171"/>
    <lineage>
        <taxon>Bacteria</taxon>
        <taxon>Pseudomonadati</taxon>
        <taxon>Pseudomonadota</taxon>
        <taxon>Gammaproteobacteria</taxon>
        <taxon>Lysobacterales</taxon>
        <taxon>Rhodanobacteraceae</taxon>
        <taxon>Dyella</taxon>
    </lineage>
</organism>
<dbReference type="Gene3D" id="3.40.1420.10">
    <property type="entry name" value="Inhibitor of vertebrate lysozyme"/>
    <property type="match status" value="1"/>
</dbReference>
<accession>A0ABV9C3J0</accession>
<sequence>MYLHDLLQRRDFGTAFAALAGAEQLPDWPRQGGTSTPAQRVALNGRTQWLVAACKPHDCPSERILLLFEESTHAMSGVFARRKPGVADDVDSNDQANDDLTWLGAPDEATKRLLLAKLYPSE</sequence>
<dbReference type="Pfam" id="PF08816">
    <property type="entry name" value="Ivy"/>
    <property type="match status" value="1"/>
</dbReference>
<dbReference type="RefSeq" id="WP_266150203.1">
    <property type="nucleotide sequence ID" value="NZ_CP064028.1"/>
</dbReference>
<comment type="caution">
    <text evidence="1">The sequence shown here is derived from an EMBL/GenBank/DDBJ whole genome shotgun (WGS) entry which is preliminary data.</text>
</comment>